<sequence>MFTGSTLGAAWFAIFRVDIPHDVGWESLQEGVTGGMLLSFRVANHRSLREEQQLLLTPAYDEQDAPGEERLAVPVVAIFGSNASGKSNVLDAIRYMAYVVRWSFRENEPGGGLRRNPFALNGAEPSSYVVDLSIDGVRYTYGFAVDDAAVIEEWLYSYPLKRERKIFERNGSHFTYGVDTPDSIKSLQELVEPNVLLLSVGARARQEILRPVYGWFAAHRFRSPSVNMNRGVLTNKLGSLGAPELQERIANLMRAADTGIADFEIVEETDEELASRVARRQRLGGDLTPQRQTRLLFRHVCGGGEFTLPLHEESEGTQQMFQLAISVLPVLEYGSVLLADELDASLHTYLSAKLIQLFQDPVTNPRGAQLIFATHDSALLGRVQGRDVLRRDQIWFTEKSEDGGTQLFPLTDFKPRKEDNRERRYLTGRYGAVPNVDDNLFMTALATRVDSEHVSPAAQGQQGPHTSIVD</sequence>
<dbReference type="GO" id="GO:0005524">
    <property type="term" value="F:ATP binding"/>
    <property type="evidence" value="ECO:0007669"/>
    <property type="project" value="InterPro"/>
</dbReference>
<dbReference type="Gene3D" id="3.40.50.300">
    <property type="entry name" value="P-loop containing nucleotide triphosphate hydrolases"/>
    <property type="match status" value="1"/>
</dbReference>
<proteinExistence type="predicted"/>
<dbReference type="GO" id="GO:0016887">
    <property type="term" value="F:ATP hydrolysis activity"/>
    <property type="evidence" value="ECO:0007669"/>
    <property type="project" value="InterPro"/>
</dbReference>
<dbReference type="SUPFAM" id="SSF52540">
    <property type="entry name" value="P-loop containing nucleoside triphosphate hydrolases"/>
    <property type="match status" value="1"/>
</dbReference>
<accession>A0A5M3W5B5</accession>
<organism evidence="2 3">
    <name type="scientific">Acrocarpospora corrugata</name>
    <dbReference type="NCBI Taxonomy" id="35763"/>
    <lineage>
        <taxon>Bacteria</taxon>
        <taxon>Bacillati</taxon>
        <taxon>Actinomycetota</taxon>
        <taxon>Actinomycetes</taxon>
        <taxon>Streptosporangiales</taxon>
        <taxon>Streptosporangiaceae</taxon>
        <taxon>Acrocarpospora</taxon>
    </lineage>
</organism>
<gene>
    <name evidence="2" type="ORF">Acor_44270</name>
</gene>
<dbReference type="InterPro" id="IPR003959">
    <property type="entry name" value="ATPase_AAA_core"/>
</dbReference>
<evidence type="ECO:0000313" key="2">
    <source>
        <dbReference type="EMBL" id="GES02361.1"/>
    </source>
</evidence>
<dbReference type="PANTHER" id="PTHR40396">
    <property type="entry name" value="ATPASE-LIKE PROTEIN"/>
    <property type="match status" value="1"/>
</dbReference>
<dbReference type="PANTHER" id="PTHR40396:SF1">
    <property type="entry name" value="ATPASE AAA-TYPE CORE DOMAIN-CONTAINING PROTEIN"/>
    <property type="match status" value="1"/>
</dbReference>
<feature type="domain" description="ATPase AAA-type core" evidence="1">
    <location>
        <begin position="76"/>
        <end position="380"/>
    </location>
</feature>
<evidence type="ECO:0000259" key="1">
    <source>
        <dbReference type="Pfam" id="PF13304"/>
    </source>
</evidence>
<name>A0A5M3W5B5_9ACTN</name>
<comment type="caution">
    <text evidence="2">The sequence shown here is derived from an EMBL/GenBank/DDBJ whole genome shotgun (WGS) entry which is preliminary data.</text>
</comment>
<dbReference type="Pfam" id="PF13304">
    <property type="entry name" value="AAA_21"/>
    <property type="match status" value="1"/>
</dbReference>
<dbReference type="EMBL" id="BLAD01000057">
    <property type="protein sequence ID" value="GES02361.1"/>
    <property type="molecule type" value="Genomic_DNA"/>
</dbReference>
<keyword evidence="3" id="KW-1185">Reference proteome</keyword>
<evidence type="ECO:0000313" key="3">
    <source>
        <dbReference type="Proteomes" id="UP000334990"/>
    </source>
</evidence>
<dbReference type="InterPro" id="IPR027417">
    <property type="entry name" value="P-loop_NTPase"/>
</dbReference>
<reference evidence="2 3" key="1">
    <citation type="submission" date="2019-10" db="EMBL/GenBank/DDBJ databases">
        <title>Whole genome shotgun sequence of Acrocarpospora corrugata NBRC 13972.</title>
        <authorList>
            <person name="Ichikawa N."/>
            <person name="Kimura A."/>
            <person name="Kitahashi Y."/>
            <person name="Komaki H."/>
            <person name="Oguchi A."/>
        </authorList>
    </citation>
    <scope>NUCLEOTIDE SEQUENCE [LARGE SCALE GENOMIC DNA]</scope>
    <source>
        <strain evidence="2 3">NBRC 13972</strain>
    </source>
</reference>
<dbReference type="RefSeq" id="WP_246238932.1">
    <property type="nucleotide sequence ID" value="NZ_BAAABN010000002.1"/>
</dbReference>
<dbReference type="AlphaFoldDB" id="A0A5M3W5B5"/>
<protein>
    <recommendedName>
        <fullName evidence="1">ATPase AAA-type core domain-containing protein</fullName>
    </recommendedName>
</protein>
<dbReference type="Proteomes" id="UP000334990">
    <property type="component" value="Unassembled WGS sequence"/>
</dbReference>